<evidence type="ECO:0000313" key="3">
    <source>
        <dbReference type="EMBL" id="CAD8722344.1"/>
    </source>
</evidence>
<dbReference type="GO" id="GO:0005634">
    <property type="term" value="C:nucleus"/>
    <property type="evidence" value="ECO:0007669"/>
    <property type="project" value="TreeGrafter"/>
</dbReference>
<dbReference type="Pfam" id="PF11543">
    <property type="entry name" value="UN_NPL4"/>
    <property type="match status" value="1"/>
</dbReference>
<dbReference type="PANTHER" id="PTHR12710">
    <property type="entry name" value="NUCLEAR PROTEIN LOCALIZATION 4"/>
    <property type="match status" value="1"/>
</dbReference>
<dbReference type="InterPro" id="IPR029071">
    <property type="entry name" value="Ubiquitin-like_domsf"/>
</dbReference>
<dbReference type="GO" id="GO:0031625">
    <property type="term" value="F:ubiquitin protein ligase binding"/>
    <property type="evidence" value="ECO:0007669"/>
    <property type="project" value="TreeGrafter"/>
</dbReference>
<reference evidence="3" key="1">
    <citation type="submission" date="2021-01" db="EMBL/GenBank/DDBJ databases">
        <authorList>
            <person name="Corre E."/>
            <person name="Pelletier E."/>
            <person name="Niang G."/>
            <person name="Scheremetjew M."/>
            <person name="Finn R."/>
            <person name="Kale V."/>
            <person name="Holt S."/>
            <person name="Cochrane G."/>
            <person name="Meng A."/>
            <person name="Brown T."/>
            <person name="Cohen L."/>
        </authorList>
    </citation>
    <scope>NUCLEOTIDE SEQUENCE</scope>
    <source>
        <strain evidence="3">SL-175</strain>
    </source>
</reference>
<evidence type="ECO:0000259" key="1">
    <source>
        <dbReference type="Pfam" id="PF05021"/>
    </source>
</evidence>
<dbReference type="Gene3D" id="3.10.20.90">
    <property type="entry name" value="Phosphatidylinositol 3-kinase Catalytic Subunit, Chain A, domain 1"/>
    <property type="match status" value="1"/>
</dbReference>
<evidence type="ECO:0008006" key="4">
    <source>
        <dbReference type="Google" id="ProtNLM"/>
    </source>
</evidence>
<gene>
    <name evidence="3" type="ORF">MANT1106_LOCUS21558</name>
</gene>
<dbReference type="SUPFAM" id="SSF54236">
    <property type="entry name" value="Ubiquitin-like"/>
    <property type="match status" value="1"/>
</dbReference>
<dbReference type="CDD" id="cd08061">
    <property type="entry name" value="MPN_NPL4"/>
    <property type="match status" value="1"/>
</dbReference>
<dbReference type="AlphaFoldDB" id="A0A7S0T130"/>
<dbReference type="InterPro" id="IPR007717">
    <property type="entry name" value="NPL4_C"/>
</dbReference>
<sequence>MVLLLRVRTRDGTERLEVEDNCTLIGLRRTIEEKLGVPVADQTLSMQQGLLMTKNPDAFDDLKANVGNDDKFLRAIGLNHGAMVYLKYSVAREPTPTLAAAHRSDLQGRKMTVEGMIALQTRIERQETPHCASVSFDAHAANAFQAYVSGTLGFSQMRFGWMYGTVSEEGAVEVNLIYEPEQEGAEDTFKVMEDTLEDARADAIAGKLGYVKVGCVFNVTTTKERAYTLSAFEVRTMARYQAAHGDKFVTAVVMMLEDEDAGPQVSFEPFQVSDQCVKLWSDGWFHDVPGEDAGMTRLVKDVIVVDKVSKDVAEVDNDRWLVPVKILDHEGPLQAKFPVENRLHPVQTVEDLRDALRQSALPYAARLADFHLLLFLSLHLDLSDMALIVAAVKERGVIADGYRLIIDSIAGVE</sequence>
<feature type="domain" description="Nuclear pore localisation protein NPL4 C-terminal" evidence="1">
    <location>
        <begin position="158"/>
        <end position="281"/>
    </location>
</feature>
<dbReference type="GO" id="GO:0043130">
    <property type="term" value="F:ubiquitin binding"/>
    <property type="evidence" value="ECO:0007669"/>
    <property type="project" value="TreeGrafter"/>
</dbReference>
<dbReference type="InterPro" id="IPR024682">
    <property type="entry name" value="Npl4_Ub-like_dom"/>
</dbReference>
<proteinExistence type="predicted"/>
<organism evidence="3">
    <name type="scientific">Mantoniella antarctica</name>
    <dbReference type="NCBI Taxonomy" id="81844"/>
    <lineage>
        <taxon>Eukaryota</taxon>
        <taxon>Viridiplantae</taxon>
        <taxon>Chlorophyta</taxon>
        <taxon>Mamiellophyceae</taxon>
        <taxon>Mamiellales</taxon>
        <taxon>Mamiellaceae</taxon>
        <taxon>Mantoniella</taxon>
    </lineage>
</organism>
<dbReference type="InterPro" id="IPR016563">
    <property type="entry name" value="Npl4"/>
</dbReference>
<dbReference type="EMBL" id="HBFC01036257">
    <property type="protein sequence ID" value="CAD8722344.1"/>
    <property type="molecule type" value="Transcribed_RNA"/>
</dbReference>
<feature type="domain" description="Nuclear pore localisation protein Npl4 ubiquitin-like" evidence="2">
    <location>
        <begin position="3"/>
        <end position="87"/>
    </location>
</feature>
<dbReference type="GO" id="GO:0006511">
    <property type="term" value="P:ubiquitin-dependent protein catabolic process"/>
    <property type="evidence" value="ECO:0007669"/>
    <property type="project" value="InterPro"/>
</dbReference>
<dbReference type="CDD" id="cd17055">
    <property type="entry name" value="Ubl_AtNPL4_like"/>
    <property type="match status" value="1"/>
</dbReference>
<dbReference type="Pfam" id="PF05021">
    <property type="entry name" value="NPL4"/>
    <property type="match status" value="1"/>
</dbReference>
<accession>A0A7S0T130</accession>
<evidence type="ECO:0000259" key="2">
    <source>
        <dbReference type="Pfam" id="PF11543"/>
    </source>
</evidence>
<protein>
    <recommendedName>
        <fullName evidence="4">MPN domain-containing protein</fullName>
    </recommendedName>
</protein>
<dbReference type="PANTHER" id="PTHR12710:SF0">
    <property type="entry name" value="NUCLEAR PROTEIN LOCALIZATION PROTEIN 4 HOMOLOG"/>
    <property type="match status" value="1"/>
</dbReference>
<name>A0A7S0T130_9CHLO</name>